<feature type="binding site" evidence="6">
    <location>
        <position position="181"/>
    </location>
    <ligand>
        <name>substrate</name>
    </ligand>
</feature>
<evidence type="ECO:0000256" key="4">
    <source>
        <dbReference type="ARBA" id="ARBA00022723"/>
    </source>
</evidence>
<keyword evidence="2 6" id="KW-0031">Aminopeptidase</keyword>
<dbReference type="InterPro" id="IPR036005">
    <property type="entry name" value="Creatinase/aminopeptidase-like"/>
</dbReference>
<comment type="cofactor">
    <cofactor evidence="6">
        <name>Co(2+)</name>
        <dbReference type="ChEBI" id="CHEBI:48828"/>
    </cofactor>
    <cofactor evidence="6">
        <name>Zn(2+)</name>
        <dbReference type="ChEBI" id="CHEBI:29105"/>
    </cofactor>
    <cofactor evidence="6">
        <name>Mn(2+)</name>
        <dbReference type="ChEBI" id="CHEBI:29035"/>
    </cofactor>
    <cofactor evidence="6">
        <name>Fe(2+)</name>
        <dbReference type="ChEBI" id="CHEBI:29033"/>
    </cofactor>
    <text evidence="6">Binds 2 divalent metal cations per subunit. Has a high-affinity and a low affinity metal-binding site. The true nature of the physiological cofactor is under debate. The enzyme is active with cobalt, zinc, manganese or divalent iron ions. Most likely, methionine aminopeptidases function as mononuclear Fe(2+)-metalloproteases under physiological conditions, and the catalytically relevant metal-binding site has been assigned to the histidine-containing high-affinity site.</text>
</comment>
<feature type="binding site" evidence="6">
    <location>
        <position position="83"/>
    </location>
    <ligand>
        <name>substrate</name>
    </ligand>
</feature>
<dbReference type="Pfam" id="PF00557">
    <property type="entry name" value="Peptidase_M24"/>
    <property type="match status" value="1"/>
</dbReference>
<proteinExistence type="inferred from homology"/>
<dbReference type="HAMAP" id="MF_01974">
    <property type="entry name" value="MetAP_1"/>
    <property type="match status" value="1"/>
</dbReference>
<name>A0A956M193_UNCEI</name>
<keyword evidence="4 6" id="KW-0479">Metal-binding</keyword>
<evidence type="ECO:0000256" key="6">
    <source>
        <dbReference type="HAMAP-Rule" id="MF_01974"/>
    </source>
</evidence>
<comment type="caution">
    <text evidence="9">The sequence shown here is derived from an EMBL/GenBank/DDBJ whole genome shotgun (WGS) entry which is preliminary data.</text>
</comment>
<dbReference type="GO" id="GO:0006508">
    <property type="term" value="P:proteolysis"/>
    <property type="evidence" value="ECO:0007669"/>
    <property type="project" value="UniProtKB-KW"/>
</dbReference>
<sequence length="274" mass="29835">MRVRRGKIEIKTPAEIEAMRVVGRLAGETLYAVNDLIRPGITTEEINTFVHEDTLRKGAIPAPLNYRGFPKSVCTSVNEVVCHGIPGSRVLAEGDIVNVDVTHIYQGFHGDTSATFYVGEPSEEARKLVEVTRRCLEIGISVVRDGSRLGDIGAAIQEFAESFGFSVVRDFVGHGIGRRFHTEPMVSHVGTWGHGPKLRSGMTFTIEPMINVGPPDVRVLADDWTAVTIDGSLSAQFEHTILVTDTGAEILTARPGLMSNSERYPEFASSLVSS</sequence>
<feature type="binding site" evidence="6">
    <location>
        <position position="174"/>
    </location>
    <ligand>
        <name>a divalent metal cation</name>
        <dbReference type="ChEBI" id="CHEBI:60240"/>
        <label>2</label>
        <note>catalytic</note>
    </ligand>
</feature>
<accession>A0A956M193</accession>
<dbReference type="GO" id="GO:0004239">
    <property type="term" value="F:initiator methionyl aminopeptidase activity"/>
    <property type="evidence" value="ECO:0007669"/>
    <property type="project" value="UniProtKB-UniRule"/>
</dbReference>
<dbReference type="InterPro" id="IPR000994">
    <property type="entry name" value="Pept_M24"/>
</dbReference>
<evidence type="ECO:0000256" key="3">
    <source>
        <dbReference type="ARBA" id="ARBA00022670"/>
    </source>
</evidence>
<dbReference type="InterPro" id="IPR002467">
    <property type="entry name" value="Pept_M24A_MAP1"/>
</dbReference>
<gene>
    <name evidence="6 9" type="primary">map</name>
    <name evidence="9" type="ORF">KC729_09985</name>
</gene>
<feature type="binding site" evidence="6">
    <location>
        <position position="100"/>
    </location>
    <ligand>
        <name>a divalent metal cation</name>
        <dbReference type="ChEBI" id="CHEBI:60240"/>
        <label>1</label>
    </ligand>
</feature>
<feature type="binding site" evidence="6">
    <location>
        <position position="111"/>
    </location>
    <ligand>
        <name>a divalent metal cation</name>
        <dbReference type="ChEBI" id="CHEBI:60240"/>
        <label>1</label>
    </ligand>
</feature>
<feature type="binding site" evidence="6">
    <location>
        <position position="238"/>
    </location>
    <ligand>
        <name>a divalent metal cation</name>
        <dbReference type="ChEBI" id="CHEBI:60240"/>
        <label>1</label>
    </ligand>
</feature>
<reference evidence="9" key="1">
    <citation type="submission" date="2020-04" db="EMBL/GenBank/DDBJ databases">
        <authorList>
            <person name="Zhang T."/>
        </authorList>
    </citation>
    <scope>NUCLEOTIDE SEQUENCE</scope>
    <source>
        <strain evidence="9">HKST-UBA01</strain>
    </source>
</reference>
<dbReference type="GO" id="GO:0046872">
    <property type="term" value="F:metal ion binding"/>
    <property type="evidence" value="ECO:0007669"/>
    <property type="project" value="UniProtKB-UniRule"/>
</dbReference>
<comment type="catalytic activity">
    <reaction evidence="6 7">
        <text>Release of N-terminal amino acids, preferentially methionine, from peptides and arylamides.</text>
        <dbReference type="EC" id="3.4.11.18"/>
    </reaction>
</comment>
<evidence type="ECO:0000259" key="8">
    <source>
        <dbReference type="Pfam" id="PF00557"/>
    </source>
</evidence>
<keyword evidence="3 6" id="KW-0645">Protease</keyword>
<dbReference type="Proteomes" id="UP000697710">
    <property type="component" value="Unassembled WGS sequence"/>
</dbReference>
<feature type="binding site" evidence="6">
    <location>
        <position position="207"/>
    </location>
    <ligand>
        <name>a divalent metal cation</name>
        <dbReference type="ChEBI" id="CHEBI:60240"/>
        <label>2</label>
        <note>catalytic</note>
    </ligand>
</feature>
<dbReference type="SUPFAM" id="SSF55920">
    <property type="entry name" value="Creatinase/aminopeptidase"/>
    <property type="match status" value="1"/>
</dbReference>
<keyword evidence="5 6" id="KW-0378">Hydrolase</keyword>
<evidence type="ECO:0000313" key="10">
    <source>
        <dbReference type="Proteomes" id="UP000697710"/>
    </source>
</evidence>
<protein>
    <recommendedName>
        <fullName evidence="6 7">Methionine aminopeptidase</fullName>
        <shortName evidence="6">MAP</shortName>
        <shortName evidence="6">MetAP</shortName>
        <ecNumber evidence="6 7">3.4.11.18</ecNumber>
    </recommendedName>
    <alternativeName>
        <fullName evidence="6">Peptidase M</fullName>
    </alternativeName>
</protein>
<evidence type="ECO:0000256" key="1">
    <source>
        <dbReference type="ARBA" id="ARBA00002521"/>
    </source>
</evidence>
<feature type="binding site" evidence="6">
    <location>
        <position position="238"/>
    </location>
    <ligand>
        <name>a divalent metal cation</name>
        <dbReference type="ChEBI" id="CHEBI:60240"/>
        <label>2</label>
        <note>catalytic</note>
    </ligand>
</feature>
<evidence type="ECO:0000256" key="5">
    <source>
        <dbReference type="ARBA" id="ARBA00022801"/>
    </source>
</evidence>
<feature type="binding site" evidence="6">
    <location>
        <position position="111"/>
    </location>
    <ligand>
        <name>a divalent metal cation</name>
        <dbReference type="ChEBI" id="CHEBI:60240"/>
        <label>2</label>
        <note>catalytic</note>
    </ligand>
</feature>
<organism evidence="9 10">
    <name type="scientific">Eiseniibacteriota bacterium</name>
    <dbReference type="NCBI Taxonomy" id="2212470"/>
    <lineage>
        <taxon>Bacteria</taxon>
        <taxon>Candidatus Eiseniibacteriota</taxon>
    </lineage>
</organism>
<dbReference type="InterPro" id="IPR001714">
    <property type="entry name" value="Pept_M24_MAP"/>
</dbReference>
<comment type="subunit">
    <text evidence="6">Monomer.</text>
</comment>
<dbReference type="GO" id="GO:0070006">
    <property type="term" value="F:metalloaminopeptidase activity"/>
    <property type="evidence" value="ECO:0007669"/>
    <property type="project" value="UniProtKB-UniRule"/>
</dbReference>
<dbReference type="EC" id="3.4.11.18" evidence="6 7"/>
<dbReference type="PANTHER" id="PTHR43330:SF8">
    <property type="entry name" value="METHIONINE AMINOPEPTIDASE 1D, MITOCHONDRIAL"/>
    <property type="match status" value="1"/>
</dbReference>
<evidence type="ECO:0000313" key="9">
    <source>
        <dbReference type="EMBL" id="MCA9728001.1"/>
    </source>
</evidence>
<feature type="domain" description="Peptidase M24" evidence="8">
    <location>
        <begin position="17"/>
        <end position="245"/>
    </location>
</feature>
<dbReference type="PRINTS" id="PR00599">
    <property type="entry name" value="MAPEPTIDASE"/>
</dbReference>
<evidence type="ECO:0000256" key="7">
    <source>
        <dbReference type="RuleBase" id="RU003653"/>
    </source>
</evidence>
<comment type="similarity">
    <text evidence="6">Belongs to the peptidase M24A family. Methionine aminopeptidase type 1 subfamily.</text>
</comment>
<dbReference type="NCBIfam" id="TIGR00500">
    <property type="entry name" value="met_pdase_I"/>
    <property type="match status" value="1"/>
</dbReference>
<dbReference type="EMBL" id="JAGQHR010000278">
    <property type="protein sequence ID" value="MCA9728001.1"/>
    <property type="molecule type" value="Genomic_DNA"/>
</dbReference>
<dbReference type="PROSITE" id="PS00680">
    <property type="entry name" value="MAP_1"/>
    <property type="match status" value="1"/>
</dbReference>
<dbReference type="CDD" id="cd01086">
    <property type="entry name" value="MetAP1"/>
    <property type="match status" value="1"/>
</dbReference>
<comment type="function">
    <text evidence="1 6">Removes the N-terminal methionine from nascent proteins. The N-terminal methionine is often cleaved when the second residue in the primary sequence is small and uncharged (Met-Ala-, Cys, Gly, Pro, Ser, Thr, or Val). Requires deformylation of the N(alpha)-formylated initiator methionine before it can be hydrolyzed.</text>
</comment>
<dbReference type="Gene3D" id="3.90.230.10">
    <property type="entry name" value="Creatinase/methionine aminopeptidase superfamily"/>
    <property type="match status" value="1"/>
</dbReference>
<evidence type="ECO:0000256" key="2">
    <source>
        <dbReference type="ARBA" id="ARBA00022438"/>
    </source>
</evidence>
<dbReference type="AlphaFoldDB" id="A0A956M193"/>
<reference evidence="9" key="2">
    <citation type="journal article" date="2021" name="Microbiome">
        <title>Successional dynamics and alternative stable states in a saline activated sludge microbial community over 9 years.</title>
        <authorList>
            <person name="Wang Y."/>
            <person name="Ye J."/>
            <person name="Ju F."/>
            <person name="Liu L."/>
            <person name="Boyd J.A."/>
            <person name="Deng Y."/>
            <person name="Parks D.H."/>
            <person name="Jiang X."/>
            <person name="Yin X."/>
            <person name="Woodcroft B.J."/>
            <person name="Tyson G.W."/>
            <person name="Hugenholtz P."/>
            <person name="Polz M.F."/>
            <person name="Zhang T."/>
        </authorList>
    </citation>
    <scope>NUCLEOTIDE SEQUENCE</scope>
    <source>
        <strain evidence="9">HKST-UBA01</strain>
    </source>
</reference>
<dbReference type="PANTHER" id="PTHR43330">
    <property type="entry name" value="METHIONINE AMINOPEPTIDASE"/>
    <property type="match status" value="1"/>
</dbReference>